<evidence type="ECO:0000256" key="4">
    <source>
        <dbReference type="ARBA" id="ARBA00023054"/>
    </source>
</evidence>
<dbReference type="SUPFAM" id="SSF57903">
    <property type="entry name" value="FYVE/PHD zinc finger"/>
    <property type="match status" value="1"/>
</dbReference>
<evidence type="ECO:0000256" key="5">
    <source>
        <dbReference type="PROSITE-ProRule" id="PRU00091"/>
    </source>
</evidence>
<dbReference type="InterPro" id="IPR017455">
    <property type="entry name" value="Znf_FYVE-rel"/>
</dbReference>
<keyword evidence="8" id="KW-1185">Reference proteome</keyword>
<evidence type="ECO:0000313" key="7">
    <source>
        <dbReference type="EMBL" id="VDN11226.1"/>
    </source>
</evidence>
<protein>
    <recommendedName>
        <fullName evidence="6">FYVE-type domain-containing protein</fullName>
    </recommendedName>
</protein>
<keyword evidence="4" id="KW-0175">Coiled coil</keyword>
<dbReference type="GO" id="GO:0008270">
    <property type="term" value="F:zinc ion binding"/>
    <property type="evidence" value="ECO:0007669"/>
    <property type="project" value="UniProtKB-KW"/>
</dbReference>
<keyword evidence="3" id="KW-0862">Zinc</keyword>
<reference evidence="7 8" key="1">
    <citation type="submission" date="2018-11" db="EMBL/GenBank/DDBJ databases">
        <authorList>
            <consortium name="Pathogen Informatics"/>
        </authorList>
    </citation>
    <scope>NUCLEOTIDE SEQUENCE [LARGE SCALE GENOMIC DNA]</scope>
</reference>
<dbReference type="PANTHER" id="PTHR45956">
    <property type="entry name" value="RUN AND FYVE DOMAIN-CONTAINING PROTEIN 2-LIKE PROTEIN"/>
    <property type="match status" value="1"/>
</dbReference>
<dbReference type="Gene3D" id="3.30.40.10">
    <property type="entry name" value="Zinc/RING finger domain, C3HC4 (zinc finger)"/>
    <property type="match status" value="1"/>
</dbReference>
<dbReference type="InterPro" id="IPR000306">
    <property type="entry name" value="Znf_FYVE"/>
</dbReference>
<organism evidence="7 8">
    <name type="scientific">Dibothriocephalus latus</name>
    <name type="common">Fish tapeworm</name>
    <name type="synonym">Diphyllobothrium latum</name>
    <dbReference type="NCBI Taxonomy" id="60516"/>
    <lineage>
        <taxon>Eukaryota</taxon>
        <taxon>Metazoa</taxon>
        <taxon>Spiralia</taxon>
        <taxon>Lophotrochozoa</taxon>
        <taxon>Platyhelminthes</taxon>
        <taxon>Cestoda</taxon>
        <taxon>Eucestoda</taxon>
        <taxon>Diphyllobothriidea</taxon>
        <taxon>Diphyllobothriidae</taxon>
        <taxon>Dibothriocephalus</taxon>
    </lineage>
</organism>
<gene>
    <name evidence="7" type="ORF">DILT_LOCUS7057</name>
</gene>
<dbReference type="PANTHER" id="PTHR45956:SF6">
    <property type="entry name" value="RUN DOMAIN-CONTAINING PROTEIN"/>
    <property type="match status" value="1"/>
</dbReference>
<dbReference type="SMART" id="SM00064">
    <property type="entry name" value="FYVE"/>
    <property type="match status" value="1"/>
</dbReference>
<evidence type="ECO:0000256" key="1">
    <source>
        <dbReference type="ARBA" id="ARBA00022723"/>
    </source>
</evidence>
<name>A0A3P7P052_DIBLA</name>
<dbReference type="AlphaFoldDB" id="A0A3P7P052"/>
<dbReference type="InterPro" id="IPR013083">
    <property type="entry name" value="Znf_RING/FYVE/PHD"/>
</dbReference>
<evidence type="ECO:0000313" key="8">
    <source>
        <dbReference type="Proteomes" id="UP000281553"/>
    </source>
</evidence>
<accession>A0A3P7P052</accession>
<feature type="domain" description="FYVE-type" evidence="6">
    <location>
        <begin position="30"/>
        <end position="88"/>
    </location>
</feature>
<dbReference type="PROSITE" id="PS50178">
    <property type="entry name" value="ZF_FYVE"/>
    <property type="match status" value="1"/>
</dbReference>
<proteinExistence type="predicted"/>
<evidence type="ECO:0000256" key="3">
    <source>
        <dbReference type="ARBA" id="ARBA00022833"/>
    </source>
</evidence>
<sequence>MAQKVESAKLEAERLRERLQALSMAEWKSDADAGVCTQCTAPFGLSRRKHHCRNCGLIFCYECSAYRMTLPSSSKPLRVCEPCHNQLLERYSTASK</sequence>
<evidence type="ECO:0000259" key="6">
    <source>
        <dbReference type="PROSITE" id="PS50178"/>
    </source>
</evidence>
<dbReference type="OrthoDB" id="79871at2759"/>
<dbReference type="Proteomes" id="UP000281553">
    <property type="component" value="Unassembled WGS sequence"/>
</dbReference>
<keyword evidence="1" id="KW-0479">Metal-binding</keyword>
<dbReference type="InterPro" id="IPR047335">
    <property type="entry name" value="RUFY1-3"/>
</dbReference>
<dbReference type="Pfam" id="PF01363">
    <property type="entry name" value="FYVE"/>
    <property type="match status" value="1"/>
</dbReference>
<dbReference type="EMBL" id="UYRU01051009">
    <property type="protein sequence ID" value="VDN11226.1"/>
    <property type="molecule type" value="Genomic_DNA"/>
</dbReference>
<keyword evidence="2 5" id="KW-0863">Zinc-finger</keyword>
<evidence type="ECO:0000256" key="2">
    <source>
        <dbReference type="ARBA" id="ARBA00022771"/>
    </source>
</evidence>
<dbReference type="InterPro" id="IPR011011">
    <property type="entry name" value="Znf_FYVE_PHD"/>
</dbReference>